<proteinExistence type="predicted"/>
<feature type="compositionally biased region" description="Low complexity" evidence="1">
    <location>
        <begin position="186"/>
        <end position="195"/>
    </location>
</feature>
<evidence type="ECO:0000313" key="3">
    <source>
        <dbReference type="Proteomes" id="UP001162131"/>
    </source>
</evidence>
<comment type="caution">
    <text evidence="2">The sequence shown here is derived from an EMBL/GenBank/DDBJ whole genome shotgun (WGS) entry which is preliminary data.</text>
</comment>
<evidence type="ECO:0000313" key="2">
    <source>
        <dbReference type="EMBL" id="CAG9321913.1"/>
    </source>
</evidence>
<gene>
    <name evidence="2" type="ORF">BSTOLATCC_MIC29818</name>
</gene>
<protein>
    <submittedName>
        <fullName evidence="2">Uncharacterized protein</fullName>
    </submittedName>
</protein>
<name>A0AAU9JD23_9CILI</name>
<keyword evidence="3" id="KW-1185">Reference proteome</keyword>
<dbReference type="EMBL" id="CAJZBQ010000029">
    <property type="protein sequence ID" value="CAG9321913.1"/>
    <property type="molecule type" value="Genomic_DNA"/>
</dbReference>
<dbReference type="AlphaFoldDB" id="A0AAU9JD23"/>
<feature type="region of interest" description="Disordered" evidence="1">
    <location>
        <begin position="219"/>
        <end position="240"/>
    </location>
</feature>
<dbReference type="Proteomes" id="UP001162131">
    <property type="component" value="Unassembled WGS sequence"/>
</dbReference>
<feature type="region of interest" description="Disordered" evidence="1">
    <location>
        <begin position="167"/>
        <end position="204"/>
    </location>
</feature>
<accession>A0AAU9JD23</accession>
<organism evidence="2 3">
    <name type="scientific">Blepharisma stoltei</name>
    <dbReference type="NCBI Taxonomy" id="1481888"/>
    <lineage>
        <taxon>Eukaryota</taxon>
        <taxon>Sar</taxon>
        <taxon>Alveolata</taxon>
        <taxon>Ciliophora</taxon>
        <taxon>Postciliodesmatophora</taxon>
        <taxon>Heterotrichea</taxon>
        <taxon>Heterotrichida</taxon>
        <taxon>Blepharismidae</taxon>
        <taxon>Blepharisma</taxon>
    </lineage>
</organism>
<reference evidence="2" key="1">
    <citation type="submission" date="2021-09" db="EMBL/GenBank/DDBJ databases">
        <authorList>
            <consortium name="AG Swart"/>
            <person name="Singh M."/>
            <person name="Singh A."/>
            <person name="Seah K."/>
            <person name="Emmerich C."/>
        </authorList>
    </citation>
    <scope>NUCLEOTIDE SEQUENCE</scope>
    <source>
        <strain evidence="2">ATCC30299</strain>
    </source>
</reference>
<evidence type="ECO:0000256" key="1">
    <source>
        <dbReference type="SAM" id="MobiDB-lite"/>
    </source>
</evidence>
<sequence length="432" mass="48848">MDQNFTLFDLNKKPLHLIFKKHLGHEKKLPVPEYQKFCKIARICPDLISIAELRAVISRISNTISISKVSFSFDDFEKSLKEIAIISSKGPISERVKSFFSQIVPRCQAKYGIDFNMTEKKEAQIIFSKIQKANNTSRSSLNDSGSGLDLNIKEALETLKINDSMRTTSLSPLSDSDKPGRARKFSFSSRSESGSPMGKLFMSPRNSLKPIKTFKLPIKTAETPRNGKTSPEKNKNPAEPGELDEFIQTEQSILNEVATVTVSLAKPKQKIKLDIDLSKTEDPSQEILSQRISSLGVEKFSYNENEKKAILDEIKKISPIRDSVLPPAPEPVHTAQNPQVTIEKGSSLETMKLLLENFKNKKIKKTNKQKPIRTVYKDFDKFLTNERKFTFSKDFVLGIIIRAWRSEAAKIKASKAQPSQLRKSLNKLKLKK</sequence>